<organism evidence="1 2">
    <name type="scientific">Taurinivorans muris</name>
    <dbReference type="NCBI Taxonomy" id="2787751"/>
    <lineage>
        <taxon>Bacteria</taxon>
        <taxon>Pseudomonadati</taxon>
        <taxon>Thermodesulfobacteriota</taxon>
        <taxon>Desulfovibrionia</taxon>
        <taxon>Desulfovibrionales</taxon>
        <taxon>Desulfovibrionaceae</taxon>
        <taxon>Taurinivorans</taxon>
    </lineage>
</organism>
<dbReference type="GO" id="GO:0008168">
    <property type="term" value="F:methyltransferase activity"/>
    <property type="evidence" value="ECO:0007669"/>
    <property type="project" value="UniProtKB-KW"/>
</dbReference>
<gene>
    <name evidence="1" type="ORF">JBF11_05695</name>
</gene>
<evidence type="ECO:0000313" key="1">
    <source>
        <dbReference type="EMBL" id="UWX04980.1"/>
    </source>
</evidence>
<reference evidence="1" key="1">
    <citation type="submission" date="2020-12" db="EMBL/GenBank/DDBJ databases">
        <title>Taurinivorans muris gen. nov., sp. nov., fundamental and realized metabolic niche of a ubiquitous sulfidogenic bacterium in the murine intestine.</title>
        <authorList>
            <person name="Ye H."/>
            <person name="Hanson B.T."/>
            <person name="Loy A."/>
        </authorList>
    </citation>
    <scope>NUCLEOTIDE SEQUENCE</scope>
    <source>
        <strain evidence="1">LT0009</strain>
    </source>
</reference>
<dbReference type="EMBL" id="CP065938">
    <property type="protein sequence ID" value="UWX04980.1"/>
    <property type="molecule type" value="Genomic_DNA"/>
</dbReference>
<dbReference type="GO" id="GO:0032259">
    <property type="term" value="P:methylation"/>
    <property type="evidence" value="ECO:0007669"/>
    <property type="project" value="UniProtKB-KW"/>
</dbReference>
<keyword evidence="1" id="KW-0489">Methyltransferase</keyword>
<protein>
    <submittedName>
        <fullName evidence="1">Class I SAM-dependent methyltransferase</fullName>
    </submittedName>
</protein>
<evidence type="ECO:0000313" key="2">
    <source>
        <dbReference type="Proteomes" id="UP001058120"/>
    </source>
</evidence>
<dbReference type="Gene3D" id="3.40.50.150">
    <property type="entry name" value="Vaccinia Virus protein VP39"/>
    <property type="match status" value="1"/>
</dbReference>
<dbReference type="RefSeq" id="WP_334314534.1">
    <property type="nucleotide sequence ID" value="NZ_CP065938.1"/>
</dbReference>
<dbReference type="InterPro" id="IPR029063">
    <property type="entry name" value="SAM-dependent_MTases_sf"/>
</dbReference>
<dbReference type="SUPFAM" id="SSF53335">
    <property type="entry name" value="S-adenosyl-L-methionine-dependent methyltransferases"/>
    <property type="match status" value="1"/>
</dbReference>
<proteinExistence type="predicted"/>
<keyword evidence="1" id="KW-0808">Transferase</keyword>
<accession>A0ABY5XYL3</accession>
<keyword evidence="2" id="KW-1185">Reference proteome</keyword>
<name>A0ABY5XYL3_9BACT</name>
<sequence>MAWYKRAEERLVKFLMEDWQRRGSHFLHIGLHAPLIPEFFWDSGFDVTVCEENHHAVEESLLRSGPRISYQLGKFDDLPFENDSFDYAFFSLYATDAYRQNFGLPSALQGKMFTETILAELCRVAKQGVVFVAKNRFSLNKSKYQGKLCNPYGLWRESKAYCPKGRVRFASTGFVPRFAPKPLEFLNSSVSYLPFGALIGYGLTFNAPPVSGIGDFIKNEQRKLEQVSCMQRNASFEHVEK</sequence>
<dbReference type="Proteomes" id="UP001058120">
    <property type="component" value="Chromosome"/>
</dbReference>